<dbReference type="OrthoDB" id="44820at2759"/>
<dbReference type="Gene3D" id="3.20.80.10">
    <property type="entry name" value="Regulatory factor, effector binding domain"/>
    <property type="match status" value="1"/>
</dbReference>
<dbReference type="Pfam" id="PF10184">
    <property type="entry name" value="DUF2358"/>
    <property type="match status" value="1"/>
</dbReference>
<dbReference type="PANTHER" id="PTHR11220:SF50">
    <property type="entry name" value="SOUL HEME-BINDING FAMILY PROTEIN"/>
    <property type="match status" value="1"/>
</dbReference>
<name>A0A5A7TMX2_CUCMM</name>
<evidence type="ECO:0000256" key="2">
    <source>
        <dbReference type="SAM" id="MobiDB-lite"/>
    </source>
</evidence>
<sequence length="477" mass="54644">MFVIRDYSKFVRIKRFKDCSNDLDCSSPQKNLRKQKPANHSPSFTSKSHLPNDNPPAVAEAEAEAQMAALQLSLQNFLSTPTLTSVLRPPKSGRLTNLLPRLLQSRTPAVKPNTQNSKWVVRFNLVDQSPPKSTVDVGRLVDFLYEDLSHLFDEQGIDRTAYDEQVRFRDPITKHDTISGYLFNISLLREIFRPEFFLHWVKQVLFFANFLNVMNPLQRPYEITTRWTMIMKFALLPWKPELIFTGTSIMGINPETGKFCSHVDLWDSIQNNDYFSVEGLWDVFKQLRFYKTPELESPKYLILKRTPKYEVRKYAPFIVVETSGDKLAGSAGFNTVAGYIFGKNSTKEKIPMTTPVFTQTFDSESPKVSIQIVLPSEKDIDSLPDPEQDIIGLRKVEGGIAAVLKFSGKPTEEIVQEKAKELRSSLIKDGLKPRNGCLLARYNDPGRTWNFIMVKSQVHLPFHHILLTSFDQTSRKE</sequence>
<evidence type="ECO:0000313" key="3">
    <source>
        <dbReference type="EMBL" id="KAA0043396.1"/>
    </source>
</evidence>
<dbReference type="EMBL" id="SSTE01015302">
    <property type="protein sequence ID" value="KAA0043396.1"/>
    <property type="molecule type" value="Genomic_DNA"/>
</dbReference>
<dbReference type="InterPro" id="IPR006917">
    <property type="entry name" value="SOUL_heme-bd"/>
</dbReference>
<dbReference type="InterPro" id="IPR018790">
    <property type="entry name" value="DUF2358"/>
</dbReference>
<dbReference type="SUPFAM" id="SSF55136">
    <property type="entry name" value="Probable bacterial effector-binding domain"/>
    <property type="match status" value="1"/>
</dbReference>
<reference evidence="3 4" key="1">
    <citation type="submission" date="2019-08" db="EMBL/GenBank/DDBJ databases">
        <title>Draft genome sequences of two oriental melons (Cucumis melo L. var makuwa).</title>
        <authorList>
            <person name="Kwon S.-Y."/>
        </authorList>
    </citation>
    <scope>NUCLEOTIDE SEQUENCE [LARGE SCALE GENOMIC DNA]</scope>
    <source>
        <strain evidence="4">cv. SW 3</strain>
        <tissue evidence="3">Leaf</tissue>
    </source>
</reference>
<comment type="similarity">
    <text evidence="1">Belongs to the HEBP family.</text>
</comment>
<feature type="compositionally biased region" description="Polar residues" evidence="2">
    <location>
        <begin position="38"/>
        <end position="51"/>
    </location>
</feature>
<proteinExistence type="inferred from homology"/>
<dbReference type="InterPro" id="IPR011256">
    <property type="entry name" value="Reg_factor_effector_dom_sf"/>
</dbReference>
<dbReference type="PANTHER" id="PTHR11220">
    <property type="entry name" value="HEME-BINDING PROTEIN-RELATED"/>
    <property type="match status" value="1"/>
</dbReference>
<organism evidence="3 4">
    <name type="scientific">Cucumis melo var. makuwa</name>
    <name type="common">Oriental melon</name>
    <dbReference type="NCBI Taxonomy" id="1194695"/>
    <lineage>
        <taxon>Eukaryota</taxon>
        <taxon>Viridiplantae</taxon>
        <taxon>Streptophyta</taxon>
        <taxon>Embryophyta</taxon>
        <taxon>Tracheophyta</taxon>
        <taxon>Spermatophyta</taxon>
        <taxon>Magnoliopsida</taxon>
        <taxon>eudicotyledons</taxon>
        <taxon>Gunneridae</taxon>
        <taxon>Pentapetalae</taxon>
        <taxon>rosids</taxon>
        <taxon>fabids</taxon>
        <taxon>Cucurbitales</taxon>
        <taxon>Cucurbitaceae</taxon>
        <taxon>Benincaseae</taxon>
        <taxon>Cucumis</taxon>
    </lineage>
</organism>
<evidence type="ECO:0000313" key="4">
    <source>
        <dbReference type="Proteomes" id="UP000321393"/>
    </source>
</evidence>
<accession>A0A5A7TMX2</accession>
<comment type="caution">
    <text evidence="3">The sequence shown here is derived from an EMBL/GenBank/DDBJ whole genome shotgun (WGS) entry which is preliminary data.</text>
</comment>
<dbReference type="AlphaFoldDB" id="A0A5A7TMX2"/>
<dbReference type="FunFam" id="3.20.80.10:FF:000008">
    <property type="entry name" value="SOUL heme-binding protein"/>
    <property type="match status" value="1"/>
</dbReference>
<dbReference type="Proteomes" id="UP000321393">
    <property type="component" value="Unassembled WGS sequence"/>
</dbReference>
<feature type="region of interest" description="Disordered" evidence="2">
    <location>
        <begin position="26"/>
        <end position="57"/>
    </location>
</feature>
<gene>
    <name evidence="3" type="ORF">E6C27_scaffold588G00680</name>
</gene>
<dbReference type="Pfam" id="PF04832">
    <property type="entry name" value="SOUL"/>
    <property type="match status" value="1"/>
</dbReference>
<protein>
    <submittedName>
        <fullName evidence="3">SOUL heme-binding family protein isoform 1</fullName>
    </submittedName>
</protein>
<evidence type="ECO:0000256" key="1">
    <source>
        <dbReference type="ARBA" id="ARBA00009817"/>
    </source>
</evidence>